<dbReference type="Gene3D" id="3.40.50.300">
    <property type="entry name" value="P-loop containing nucleotide triphosphate hydrolases"/>
    <property type="match status" value="1"/>
</dbReference>
<dbReference type="InterPro" id="IPR050921">
    <property type="entry name" value="T4SS_GSP_E_ATPase"/>
</dbReference>
<dbReference type="PANTHER" id="PTHR30486">
    <property type="entry name" value="TWITCHING MOTILITY PROTEIN PILT"/>
    <property type="match status" value="1"/>
</dbReference>
<reference evidence="3 4" key="1">
    <citation type="submission" date="2013-12" db="EMBL/GenBank/DDBJ databases">
        <title>Genome and proteome characterization of Caldibacillus debilis GB1 derived from a cellulolytic aero-tolerant co-culture.</title>
        <authorList>
            <person name="Wushke S.T."/>
            <person name="Zhang X."/>
            <person name="Fristensky B."/>
            <person name="Wilkins J.A."/>
            <person name="Levin D.B."/>
            <person name="Sparling R."/>
        </authorList>
    </citation>
    <scope>NUCLEOTIDE SEQUENCE [LARGE SCALE GENOMIC DNA]</scope>
    <source>
        <strain evidence="3 4">GB1</strain>
    </source>
</reference>
<keyword evidence="4" id="KW-1185">Reference proteome</keyword>
<dbReference type="InterPro" id="IPR001482">
    <property type="entry name" value="T2SS/T4SS_dom"/>
</dbReference>
<dbReference type="Gene3D" id="3.30.450.380">
    <property type="match status" value="1"/>
</dbReference>
<dbReference type="InterPro" id="IPR027417">
    <property type="entry name" value="P-loop_NTPase"/>
</dbReference>
<evidence type="ECO:0000259" key="2">
    <source>
        <dbReference type="Pfam" id="PF00437"/>
    </source>
</evidence>
<protein>
    <submittedName>
        <fullName evidence="3">Flp pilus assembly protein, ATPase CpaF</fullName>
    </submittedName>
</protein>
<dbReference type="GO" id="GO:0016887">
    <property type="term" value="F:ATP hydrolysis activity"/>
    <property type="evidence" value="ECO:0007669"/>
    <property type="project" value="InterPro"/>
</dbReference>
<evidence type="ECO:0000313" key="3">
    <source>
        <dbReference type="EMBL" id="RKO61793.1"/>
    </source>
</evidence>
<dbReference type="Proteomes" id="UP000286235">
    <property type="component" value="Unassembled WGS sequence"/>
</dbReference>
<gene>
    <name evidence="3" type="ORF">Cdeb_01286</name>
</gene>
<comment type="caution">
    <text evidence="3">The sequence shown here is derived from an EMBL/GenBank/DDBJ whole genome shotgun (WGS) entry which is preliminary data.</text>
</comment>
<dbReference type="SUPFAM" id="SSF52540">
    <property type="entry name" value="P-loop containing nucleoside triphosphate hydrolases"/>
    <property type="match status" value="1"/>
</dbReference>
<evidence type="ECO:0000256" key="1">
    <source>
        <dbReference type="ARBA" id="ARBA00006611"/>
    </source>
</evidence>
<dbReference type="PANTHER" id="PTHR30486:SF6">
    <property type="entry name" value="TYPE IV PILUS RETRACTATION ATPASE PILT"/>
    <property type="match status" value="1"/>
</dbReference>
<feature type="domain" description="Bacterial type II secretion system protein E" evidence="2">
    <location>
        <begin position="265"/>
        <end position="456"/>
    </location>
</feature>
<dbReference type="Pfam" id="PF00437">
    <property type="entry name" value="T2SSE"/>
    <property type="match status" value="1"/>
</dbReference>
<evidence type="ECO:0000313" key="4">
    <source>
        <dbReference type="Proteomes" id="UP000286235"/>
    </source>
</evidence>
<comment type="similarity">
    <text evidence="1">Belongs to the GSP E family.</text>
</comment>
<organism evidence="3 4">
    <name type="scientific">Caldibacillus debilis GB1</name>
    <dbReference type="NCBI Taxonomy" id="1339248"/>
    <lineage>
        <taxon>Bacteria</taxon>
        <taxon>Bacillati</taxon>
        <taxon>Bacillota</taxon>
        <taxon>Bacilli</taxon>
        <taxon>Bacillales</taxon>
        <taxon>Bacillaceae</taxon>
        <taxon>Caldibacillus</taxon>
    </lineage>
</organism>
<sequence length="525" mass="60631">MSTKNPILVLKNGKKARVQELKLEMGRDFQIIEVYTKNGDLLAKQYIANEPYLALDSELETVKVVYKTEKNEYIDEEVLDLRVDDDDSKYYTEEELRYMEIKRYIEHEMDNPQGSEKEKAEHTRLLKESCVDESARRYVTSRIRRLLLAREDIPPEEIDDLAYKLFADLYGMGVIQELDDDPSVGEIMVNARVFPRFQSSIYYYRGGPKQQYYYEFRTLEELKNVLDRLVAFNKKSINSVETAIVEATRPNRDRVNIIVPDASENYVLNIRRFTNFIPNLEMMKKVGTVDDFIDKLMSVLVRGKANIGVGGPMGVGKTTFVNFLLTYTDPIERKAVIASVAETDVDRVLAGHDVILLNVDESKGFTFDKLIRASLRTTADRIIIPESRGGEFRQIYEANLKTRGNMFTAHALDDEGFLEMCVDMYKSSPESAQENSNDVRNRLAKSIDVVIMMRKAGNKIRIKSISEVMQNEKGEYAGMNCLYKWEFDPENPMQGHYVRTQNRMSDSLKRRLNEFGVSMSELKEF</sequence>
<dbReference type="RefSeq" id="WP_259462775.1">
    <property type="nucleotide sequence ID" value="NZ_AZRV01000035.1"/>
</dbReference>
<proteinExistence type="inferred from homology"/>
<accession>A0A420VEJ9</accession>
<name>A0A420VEJ9_9BACI</name>
<dbReference type="EMBL" id="AZRV01000035">
    <property type="protein sequence ID" value="RKO61793.1"/>
    <property type="molecule type" value="Genomic_DNA"/>
</dbReference>
<dbReference type="AlphaFoldDB" id="A0A420VEJ9"/>